<dbReference type="Proteomes" id="UP001597285">
    <property type="component" value="Unassembled WGS sequence"/>
</dbReference>
<dbReference type="InterPro" id="IPR036779">
    <property type="entry name" value="LysM_dom_sf"/>
</dbReference>
<feature type="region of interest" description="Disordered" evidence="2">
    <location>
        <begin position="127"/>
        <end position="190"/>
    </location>
</feature>
<dbReference type="SUPFAM" id="SSF54106">
    <property type="entry name" value="LysM domain"/>
    <property type="match status" value="1"/>
</dbReference>
<reference evidence="6" key="1">
    <citation type="journal article" date="2019" name="Int. J. Syst. Evol. Microbiol.">
        <title>The Global Catalogue of Microorganisms (GCM) 10K type strain sequencing project: providing services to taxonomists for standard genome sequencing and annotation.</title>
        <authorList>
            <consortium name="The Broad Institute Genomics Platform"/>
            <consortium name="The Broad Institute Genome Sequencing Center for Infectious Disease"/>
            <person name="Wu L."/>
            <person name="Ma J."/>
        </authorList>
    </citation>
    <scope>NUCLEOTIDE SEQUENCE [LARGE SCALE GENOMIC DNA]</scope>
    <source>
        <strain evidence="6">KCTC 42143</strain>
    </source>
</reference>
<comment type="caution">
    <text evidence="5">The sequence shown here is derived from an EMBL/GenBank/DDBJ whole genome shotgun (WGS) entry which is preliminary data.</text>
</comment>
<dbReference type="PANTHER" id="PTHR39160">
    <property type="entry name" value="CELL WALL-BINDING PROTEIN YOCH"/>
    <property type="match status" value="1"/>
</dbReference>
<feature type="signal peptide" evidence="3">
    <location>
        <begin position="1"/>
        <end position="31"/>
    </location>
</feature>
<dbReference type="InterPro" id="IPR010611">
    <property type="entry name" value="3D_dom"/>
</dbReference>
<name>A0ABW4NPX2_9LACT</name>
<dbReference type="InterPro" id="IPR051933">
    <property type="entry name" value="Resuscitation_pf_RpfB"/>
</dbReference>
<evidence type="ECO:0000256" key="1">
    <source>
        <dbReference type="ARBA" id="ARBA00022729"/>
    </source>
</evidence>
<gene>
    <name evidence="5" type="ORF">ACFSBK_11530</name>
</gene>
<dbReference type="CDD" id="cd00118">
    <property type="entry name" value="LysM"/>
    <property type="match status" value="1"/>
</dbReference>
<evidence type="ECO:0000256" key="2">
    <source>
        <dbReference type="SAM" id="MobiDB-lite"/>
    </source>
</evidence>
<dbReference type="Pfam" id="PF01476">
    <property type="entry name" value="LysM"/>
    <property type="match status" value="1"/>
</dbReference>
<evidence type="ECO:0000259" key="4">
    <source>
        <dbReference type="PROSITE" id="PS51782"/>
    </source>
</evidence>
<accession>A0ABW4NPX2</accession>
<feature type="compositionally biased region" description="Low complexity" evidence="2">
    <location>
        <begin position="137"/>
        <end position="157"/>
    </location>
</feature>
<protein>
    <submittedName>
        <fullName evidence="5">3D domain-containing protein</fullName>
    </submittedName>
</protein>
<dbReference type="PANTHER" id="PTHR39160:SF6">
    <property type="entry name" value="CELL WALL-BINDING PROTEIN YOCH"/>
    <property type="match status" value="1"/>
</dbReference>
<feature type="compositionally biased region" description="Low complexity" evidence="2">
    <location>
        <begin position="165"/>
        <end position="178"/>
    </location>
</feature>
<feature type="chain" id="PRO_5045693959" evidence="3">
    <location>
        <begin position="32"/>
        <end position="280"/>
    </location>
</feature>
<organism evidence="5 6">
    <name type="scientific">Carnobacterium antarcticum</name>
    <dbReference type="NCBI Taxonomy" id="2126436"/>
    <lineage>
        <taxon>Bacteria</taxon>
        <taxon>Bacillati</taxon>
        <taxon>Bacillota</taxon>
        <taxon>Bacilli</taxon>
        <taxon>Lactobacillales</taxon>
        <taxon>Carnobacteriaceae</taxon>
        <taxon>Carnobacterium</taxon>
    </lineage>
</organism>
<dbReference type="PROSITE" id="PS51782">
    <property type="entry name" value="LYSM"/>
    <property type="match status" value="1"/>
</dbReference>
<dbReference type="SUPFAM" id="SSF50685">
    <property type="entry name" value="Barwin-like endoglucanases"/>
    <property type="match status" value="1"/>
</dbReference>
<sequence length="280" mass="29542">MSNFKSKLFIAGATLALTGVVAVSNPTQASAAEFEATTWEARSVDDIKQDIQNNEDGSTEYTIQWGDTLSSVAAATDNSLNALVDINDINNANTIYSGNTIHLSADHSTVTIENEDEVVSYDVSQPEEAVEVEAPQEETQAPVEEAQAPAEETTLAPVEEKTEEPAAAPVEEQPAETQTAEPAAQSGQTVSVEATAYSTNQPELSDTTATGINLNENPNVIAVDPSVIPLGSTITVPGYGTFIAGDTGSAIQGNRIDIHMTDLNQAMNFGRQTLNVQVSN</sequence>
<dbReference type="SMART" id="SM00257">
    <property type="entry name" value="LysM"/>
    <property type="match status" value="1"/>
</dbReference>
<dbReference type="InterPro" id="IPR018392">
    <property type="entry name" value="LysM"/>
</dbReference>
<dbReference type="Gene3D" id="3.10.350.10">
    <property type="entry name" value="LysM domain"/>
    <property type="match status" value="1"/>
</dbReference>
<dbReference type="InterPro" id="IPR036908">
    <property type="entry name" value="RlpA-like_sf"/>
</dbReference>
<dbReference type="EMBL" id="JBHUFF010000021">
    <property type="protein sequence ID" value="MFD1800479.1"/>
    <property type="molecule type" value="Genomic_DNA"/>
</dbReference>
<dbReference type="Gene3D" id="2.40.40.10">
    <property type="entry name" value="RlpA-like domain"/>
    <property type="match status" value="1"/>
</dbReference>
<feature type="domain" description="LysM" evidence="4">
    <location>
        <begin position="59"/>
        <end position="103"/>
    </location>
</feature>
<proteinExistence type="predicted"/>
<dbReference type="Pfam" id="PF06725">
    <property type="entry name" value="3D"/>
    <property type="match status" value="1"/>
</dbReference>
<evidence type="ECO:0000313" key="6">
    <source>
        <dbReference type="Proteomes" id="UP001597285"/>
    </source>
</evidence>
<dbReference type="RefSeq" id="WP_058919557.1">
    <property type="nucleotide sequence ID" value="NZ_JBHSQC010000003.1"/>
</dbReference>
<keyword evidence="6" id="KW-1185">Reference proteome</keyword>
<dbReference type="CDD" id="cd22786">
    <property type="entry name" value="DPBB_YuiC-like"/>
    <property type="match status" value="1"/>
</dbReference>
<evidence type="ECO:0000313" key="5">
    <source>
        <dbReference type="EMBL" id="MFD1800479.1"/>
    </source>
</evidence>
<evidence type="ECO:0000256" key="3">
    <source>
        <dbReference type="SAM" id="SignalP"/>
    </source>
</evidence>
<keyword evidence="1 3" id="KW-0732">Signal</keyword>